<dbReference type="SUPFAM" id="SSF51735">
    <property type="entry name" value="NAD(P)-binding Rossmann-fold domains"/>
    <property type="match status" value="1"/>
</dbReference>
<reference evidence="3 4" key="1">
    <citation type="journal article" date="2020" name="ISME J.">
        <title>Comparative genomics reveals insights into cyanobacterial evolution and habitat adaptation.</title>
        <authorList>
            <person name="Chen M.Y."/>
            <person name="Teng W.K."/>
            <person name="Zhao L."/>
            <person name="Hu C.X."/>
            <person name="Zhou Y.K."/>
            <person name="Han B.P."/>
            <person name="Song L.R."/>
            <person name="Shu W.S."/>
        </authorList>
    </citation>
    <scope>NUCLEOTIDE SEQUENCE [LARGE SCALE GENOMIC DNA]</scope>
    <source>
        <strain evidence="3 4">FACHB-838</strain>
    </source>
</reference>
<proteinExistence type="inferred from homology"/>
<dbReference type="Proteomes" id="UP000623440">
    <property type="component" value="Unassembled WGS sequence"/>
</dbReference>
<dbReference type="EMBL" id="JACJSI010000062">
    <property type="protein sequence ID" value="MBD2532543.1"/>
    <property type="molecule type" value="Genomic_DNA"/>
</dbReference>
<sequence length="312" mass="34612">MVNSVEKLGGQRILITGASGFLGSHLVRHLCHNGAEVHAVSRSFHTSDISCLRWWHGDMENIEFVKNLFHSIKPNVIFHLSGLVTAVPNLEFILPTFHSLLTSTINLLTVAAEIGCSRIVLIASLEEPELNHPEVIPSSPYAIAKLASSTYGRMFHRLYQTPVVLVKPFMTYGPGQNAYKIIPSVILSLLQGQAPKLSSGKRQVDWIYIDDVIEGLLAAIQVPSVEGCTFDLGSGELVPIHAVVSQLVNLVNPQIQPLFGALPERPMEKIRVADTAYTYDKLGWQPSTPLKKGLELTVDWYTEHQQEIEYTR</sequence>
<dbReference type="RefSeq" id="WP_190943169.1">
    <property type="nucleotide sequence ID" value="NZ_JACJSI010000062.1"/>
</dbReference>
<dbReference type="Pfam" id="PF01370">
    <property type="entry name" value="Epimerase"/>
    <property type="match status" value="1"/>
</dbReference>
<comment type="similarity">
    <text evidence="1">Belongs to the NAD(P)-dependent epimerase/dehydratase family.</text>
</comment>
<dbReference type="PANTHER" id="PTHR43000">
    <property type="entry name" value="DTDP-D-GLUCOSE 4,6-DEHYDRATASE-RELATED"/>
    <property type="match status" value="1"/>
</dbReference>
<dbReference type="Gene3D" id="3.40.50.720">
    <property type="entry name" value="NAD(P)-binding Rossmann-like Domain"/>
    <property type="match status" value="1"/>
</dbReference>
<comment type="caution">
    <text evidence="3">The sequence shown here is derived from an EMBL/GenBank/DDBJ whole genome shotgun (WGS) entry which is preliminary data.</text>
</comment>
<name>A0ABR8DVZ3_9NOSO</name>
<evidence type="ECO:0000313" key="3">
    <source>
        <dbReference type="EMBL" id="MBD2532543.1"/>
    </source>
</evidence>
<evidence type="ECO:0000259" key="2">
    <source>
        <dbReference type="Pfam" id="PF01370"/>
    </source>
</evidence>
<organism evidence="3 4">
    <name type="scientific">Nostoc flagelliforme FACHB-838</name>
    <dbReference type="NCBI Taxonomy" id="2692904"/>
    <lineage>
        <taxon>Bacteria</taxon>
        <taxon>Bacillati</taxon>
        <taxon>Cyanobacteriota</taxon>
        <taxon>Cyanophyceae</taxon>
        <taxon>Nostocales</taxon>
        <taxon>Nostocaceae</taxon>
        <taxon>Nostoc</taxon>
    </lineage>
</organism>
<evidence type="ECO:0000313" key="4">
    <source>
        <dbReference type="Proteomes" id="UP000623440"/>
    </source>
</evidence>
<keyword evidence="4" id="KW-1185">Reference proteome</keyword>
<protein>
    <submittedName>
        <fullName evidence="3">NAD(P)-dependent oxidoreductase</fullName>
    </submittedName>
</protein>
<feature type="domain" description="NAD-dependent epimerase/dehydratase" evidence="2">
    <location>
        <begin position="13"/>
        <end position="224"/>
    </location>
</feature>
<gene>
    <name evidence="3" type="ORF">H6G97_24355</name>
</gene>
<dbReference type="InterPro" id="IPR001509">
    <property type="entry name" value="Epimerase_deHydtase"/>
</dbReference>
<dbReference type="InterPro" id="IPR036291">
    <property type="entry name" value="NAD(P)-bd_dom_sf"/>
</dbReference>
<accession>A0ABR8DVZ3</accession>
<evidence type="ECO:0000256" key="1">
    <source>
        <dbReference type="ARBA" id="ARBA00007637"/>
    </source>
</evidence>